<name>A0A5E4MI70_9HEMI</name>
<sequence>ENFQEQRGLRCGWRKDVTSSMSQTNHLNSYQIQKETHTLQKSIGAKSMAQTKLPDKDHQQKLSSTIVDAVIAQEKEGKAKTT</sequence>
<gene>
    <name evidence="2" type="ORF">CINCED_3A010724</name>
</gene>
<keyword evidence="3" id="KW-1185">Reference proteome</keyword>
<proteinExistence type="predicted"/>
<reference evidence="2 3" key="1">
    <citation type="submission" date="2019-08" db="EMBL/GenBank/DDBJ databases">
        <authorList>
            <person name="Alioto T."/>
            <person name="Alioto T."/>
            <person name="Gomez Garrido J."/>
        </authorList>
    </citation>
    <scope>NUCLEOTIDE SEQUENCE [LARGE SCALE GENOMIC DNA]</scope>
</reference>
<evidence type="ECO:0000313" key="3">
    <source>
        <dbReference type="Proteomes" id="UP000325440"/>
    </source>
</evidence>
<feature type="non-terminal residue" evidence="2">
    <location>
        <position position="1"/>
    </location>
</feature>
<evidence type="ECO:0000256" key="1">
    <source>
        <dbReference type="SAM" id="MobiDB-lite"/>
    </source>
</evidence>
<dbReference type="EMBL" id="CABPRJ010000609">
    <property type="protein sequence ID" value="VVC31155.1"/>
    <property type="molecule type" value="Genomic_DNA"/>
</dbReference>
<evidence type="ECO:0000313" key="2">
    <source>
        <dbReference type="EMBL" id="VVC31155.1"/>
    </source>
</evidence>
<dbReference type="Proteomes" id="UP000325440">
    <property type="component" value="Unassembled WGS sequence"/>
</dbReference>
<protein>
    <submittedName>
        <fullName evidence="2">Uncharacterized protein</fullName>
    </submittedName>
</protein>
<feature type="region of interest" description="Disordered" evidence="1">
    <location>
        <begin position="41"/>
        <end position="61"/>
    </location>
</feature>
<dbReference type="AlphaFoldDB" id="A0A5E4MI70"/>
<accession>A0A5E4MI70</accession>
<organism evidence="2 3">
    <name type="scientific">Cinara cedri</name>
    <dbReference type="NCBI Taxonomy" id="506608"/>
    <lineage>
        <taxon>Eukaryota</taxon>
        <taxon>Metazoa</taxon>
        <taxon>Ecdysozoa</taxon>
        <taxon>Arthropoda</taxon>
        <taxon>Hexapoda</taxon>
        <taxon>Insecta</taxon>
        <taxon>Pterygota</taxon>
        <taxon>Neoptera</taxon>
        <taxon>Paraneoptera</taxon>
        <taxon>Hemiptera</taxon>
        <taxon>Sternorrhyncha</taxon>
        <taxon>Aphidomorpha</taxon>
        <taxon>Aphidoidea</taxon>
        <taxon>Aphididae</taxon>
        <taxon>Lachninae</taxon>
        <taxon>Cinara</taxon>
    </lineage>
</organism>